<proteinExistence type="predicted"/>
<evidence type="ECO:0000313" key="1">
    <source>
        <dbReference type="EMBL" id="CAK0836106.1"/>
    </source>
</evidence>
<organism evidence="1 2">
    <name type="scientific">Prorocentrum cordatum</name>
    <dbReference type="NCBI Taxonomy" id="2364126"/>
    <lineage>
        <taxon>Eukaryota</taxon>
        <taxon>Sar</taxon>
        <taxon>Alveolata</taxon>
        <taxon>Dinophyceae</taxon>
        <taxon>Prorocentrales</taxon>
        <taxon>Prorocentraceae</taxon>
        <taxon>Prorocentrum</taxon>
    </lineage>
</organism>
<accession>A0ABN9SUC9</accession>
<protein>
    <submittedName>
        <fullName evidence="1">Uncharacterized protein</fullName>
    </submittedName>
</protein>
<name>A0ABN9SUC9_9DINO</name>
<comment type="caution">
    <text evidence="1">The sequence shown here is derived from an EMBL/GenBank/DDBJ whole genome shotgun (WGS) entry which is preliminary data.</text>
</comment>
<dbReference type="EMBL" id="CAUYUJ010013381">
    <property type="protein sequence ID" value="CAK0836106.1"/>
    <property type="molecule type" value="Genomic_DNA"/>
</dbReference>
<sequence length="106" mass="11192">MMGASFTPTVSRNGPGAICHPLPLPILLARADRGAMADDGGLHLHSQHLAAHVRLARAERGAVANPITSQSSARDGCDYPCLSFLRALIGALEQMMVGPNFKPSVY</sequence>
<gene>
    <name evidence="1" type="ORF">PCOR1329_LOCUS32719</name>
</gene>
<reference evidence="1" key="1">
    <citation type="submission" date="2023-10" db="EMBL/GenBank/DDBJ databases">
        <authorList>
            <person name="Chen Y."/>
            <person name="Shah S."/>
            <person name="Dougan E. K."/>
            <person name="Thang M."/>
            <person name="Chan C."/>
        </authorList>
    </citation>
    <scope>NUCLEOTIDE SEQUENCE [LARGE SCALE GENOMIC DNA]</scope>
</reference>
<dbReference type="Proteomes" id="UP001189429">
    <property type="component" value="Unassembled WGS sequence"/>
</dbReference>
<keyword evidence="2" id="KW-1185">Reference proteome</keyword>
<evidence type="ECO:0000313" key="2">
    <source>
        <dbReference type="Proteomes" id="UP001189429"/>
    </source>
</evidence>